<reference evidence="1" key="1">
    <citation type="submission" date="2023-06" db="EMBL/GenBank/DDBJ databases">
        <title>Genome-scale phylogeny and comparative genomics of the fungal order Sordariales.</title>
        <authorList>
            <consortium name="Lawrence Berkeley National Laboratory"/>
            <person name="Hensen N."/>
            <person name="Bonometti L."/>
            <person name="Westerberg I."/>
            <person name="Brannstrom I.O."/>
            <person name="Guillou S."/>
            <person name="Cros-Aarteil S."/>
            <person name="Calhoun S."/>
            <person name="Haridas S."/>
            <person name="Kuo A."/>
            <person name="Mondo S."/>
            <person name="Pangilinan J."/>
            <person name="Riley R."/>
            <person name="LaButti K."/>
            <person name="Andreopoulos B."/>
            <person name="Lipzen A."/>
            <person name="Chen C."/>
            <person name="Yanf M."/>
            <person name="Daum C."/>
            <person name="Ng V."/>
            <person name="Clum A."/>
            <person name="Steindorff A."/>
            <person name="Ohm R."/>
            <person name="Martin F."/>
            <person name="Silar P."/>
            <person name="Natvig D."/>
            <person name="Lalanne C."/>
            <person name="Gautier V."/>
            <person name="Ament-velasquez S.L."/>
            <person name="Kruys A."/>
            <person name="Hutchinson M.I."/>
            <person name="Powell A.J."/>
            <person name="Barry K."/>
            <person name="Miller A.N."/>
            <person name="Grigoriev I.V."/>
            <person name="Debuchy R."/>
            <person name="Gladieux P."/>
            <person name="Thoren M.H."/>
            <person name="Johannesson H."/>
        </authorList>
    </citation>
    <scope>NUCLEOTIDE SEQUENCE</scope>
    <source>
        <strain evidence="1">SMH3187-1</strain>
    </source>
</reference>
<comment type="caution">
    <text evidence="1">The sequence shown here is derived from an EMBL/GenBank/DDBJ whole genome shotgun (WGS) entry which is preliminary data.</text>
</comment>
<organism evidence="1 2">
    <name type="scientific">Schizothecium vesticola</name>
    <dbReference type="NCBI Taxonomy" id="314040"/>
    <lineage>
        <taxon>Eukaryota</taxon>
        <taxon>Fungi</taxon>
        <taxon>Dikarya</taxon>
        <taxon>Ascomycota</taxon>
        <taxon>Pezizomycotina</taxon>
        <taxon>Sordariomycetes</taxon>
        <taxon>Sordariomycetidae</taxon>
        <taxon>Sordariales</taxon>
        <taxon>Schizotheciaceae</taxon>
        <taxon>Schizothecium</taxon>
    </lineage>
</organism>
<name>A0AA40EPT2_9PEZI</name>
<protein>
    <submittedName>
        <fullName evidence="1">Uncharacterized protein</fullName>
    </submittedName>
</protein>
<keyword evidence="2" id="KW-1185">Reference proteome</keyword>
<dbReference type="AlphaFoldDB" id="A0AA40EPT2"/>
<accession>A0AA40EPT2</accession>
<evidence type="ECO:0000313" key="2">
    <source>
        <dbReference type="Proteomes" id="UP001172155"/>
    </source>
</evidence>
<evidence type="ECO:0000313" key="1">
    <source>
        <dbReference type="EMBL" id="KAK0743243.1"/>
    </source>
</evidence>
<dbReference type="Proteomes" id="UP001172155">
    <property type="component" value="Unassembled WGS sequence"/>
</dbReference>
<gene>
    <name evidence="1" type="ORF">B0T18DRAFT_414773</name>
</gene>
<sequence>MSPWICQRWRPSGMPMASHPSTRNQRKGCATHCCRRGTRMRTEQFPVLRLLNKVSRPLARTASRWSRPRPGFV</sequence>
<dbReference type="EMBL" id="JAUKUD010000005">
    <property type="protein sequence ID" value="KAK0743243.1"/>
    <property type="molecule type" value="Genomic_DNA"/>
</dbReference>
<proteinExistence type="predicted"/>